<dbReference type="EMBL" id="BAAAPB010000008">
    <property type="protein sequence ID" value="GAA1977560.1"/>
    <property type="molecule type" value="Genomic_DNA"/>
</dbReference>
<dbReference type="Proteomes" id="UP001500571">
    <property type="component" value="Unassembled WGS sequence"/>
</dbReference>
<accession>A0ABN2RZ43</accession>
<evidence type="ECO:0000313" key="1">
    <source>
        <dbReference type="EMBL" id="GAA1977560.1"/>
    </source>
</evidence>
<evidence type="ECO:0008006" key="3">
    <source>
        <dbReference type="Google" id="ProtNLM"/>
    </source>
</evidence>
<comment type="caution">
    <text evidence="1">The sequence shown here is derived from an EMBL/GenBank/DDBJ whole genome shotgun (WGS) entry which is preliminary data.</text>
</comment>
<organism evidence="1 2">
    <name type="scientific">Nocardioides panacihumi</name>
    <dbReference type="NCBI Taxonomy" id="400774"/>
    <lineage>
        <taxon>Bacteria</taxon>
        <taxon>Bacillati</taxon>
        <taxon>Actinomycetota</taxon>
        <taxon>Actinomycetes</taxon>
        <taxon>Propionibacteriales</taxon>
        <taxon>Nocardioidaceae</taxon>
        <taxon>Nocardioides</taxon>
    </lineage>
</organism>
<proteinExistence type="predicted"/>
<evidence type="ECO:0000313" key="2">
    <source>
        <dbReference type="Proteomes" id="UP001500571"/>
    </source>
</evidence>
<name>A0ABN2RZ43_9ACTN</name>
<protein>
    <recommendedName>
        <fullName evidence="3">MarR family transcriptional regulator</fullName>
    </recommendedName>
</protein>
<dbReference type="RefSeq" id="WP_344048613.1">
    <property type="nucleotide sequence ID" value="NZ_BAAAPB010000008.1"/>
</dbReference>
<keyword evidence="2" id="KW-1185">Reference proteome</keyword>
<reference evidence="1 2" key="1">
    <citation type="journal article" date="2019" name="Int. J. Syst. Evol. Microbiol.">
        <title>The Global Catalogue of Microorganisms (GCM) 10K type strain sequencing project: providing services to taxonomists for standard genome sequencing and annotation.</title>
        <authorList>
            <consortium name="The Broad Institute Genomics Platform"/>
            <consortium name="The Broad Institute Genome Sequencing Center for Infectious Disease"/>
            <person name="Wu L."/>
            <person name="Ma J."/>
        </authorList>
    </citation>
    <scope>NUCLEOTIDE SEQUENCE [LARGE SCALE GENOMIC DNA]</scope>
    <source>
        <strain evidence="1 2">JCM 15309</strain>
    </source>
</reference>
<gene>
    <name evidence="1" type="ORF">GCM10009798_43480</name>
</gene>
<sequence length="81" mass="9079">MTFRRHYDSARLPLWTRIVMYALDHNGQPLRKAELHNAVDPLRQATSTEITRAIRRAVNVGLLAPGSCCAILHIADEEDAA</sequence>